<feature type="transmembrane region" description="Helical" evidence="1">
    <location>
        <begin position="67"/>
        <end position="84"/>
    </location>
</feature>
<accession>A0A1F7GCL9</accession>
<reference evidence="3 4" key="1">
    <citation type="journal article" date="2016" name="Nat. Commun.">
        <title>Thousands of microbial genomes shed light on interconnected biogeochemical processes in an aquifer system.</title>
        <authorList>
            <person name="Anantharaman K."/>
            <person name="Brown C.T."/>
            <person name="Hug L.A."/>
            <person name="Sharon I."/>
            <person name="Castelle C.J."/>
            <person name="Probst A.J."/>
            <person name="Thomas B.C."/>
            <person name="Singh A."/>
            <person name="Wilkins M.J."/>
            <person name="Karaoz U."/>
            <person name="Brodie E.L."/>
            <person name="Williams K.H."/>
            <person name="Hubbard S.S."/>
            <person name="Banfield J.F."/>
        </authorList>
    </citation>
    <scope>NUCLEOTIDE SEQUENCE [LARGE SCALE GENOMIC DNA]</scope>
</reference>
<dbReference type="NCBIfam" id="NF037970">
    <property type="entry name" value="vanZ_1"/>
    <property type="match status" value="1"/>
</dbReference>
<name>A0A1F7GCL9_9BACT</name>
<feature type="transmembrane region" description="Helical" evidence="1">
    <location>
        <begin position="99"/>
        <end position="117"/>
    </location>
</feature>
<dbReference type="Pfam" id="PF04892">
    <property type="entry name" value="VanZ"/>
    <property type="match status" value="1"/>
</dbReference>
<comment type="caution">
    <text evidence="3">The sequence shown here is derived from an EMBL/GenBank/DDBJ whole genome shotgun (WGS) entry which is preliminary data.</text>
</comment>
<proteinExistence type="predicted"/>
<evidence type="ECO:0000313" key="3">
    <source>
        <dbReference type="EMBL" id="OGK16609.1"/>
    </source>
</evidence>
<dbReference type="AlphaFoldDB" id="A0A1F7GCL9"/>
<protein>
    <recommendedName>
        <fullName evidence="2">VanZ-like domain-containing protein</fullName>
    </recommendedName>
</protein>
<feature type="transmembrane region" description="Helical" evidence="1">
    <location>
        <begin position="9"/>
        <end position="26"/>
    </location>
</feature>
<sequence>MKSLSIRSFLYWMPAIVWMVFIFVLSSRQRIAVSDEPLFNFLIFKTLHVIEYAILYTLSIIALKKNASRNAILYGTYITIIYALTDELHQTNVPTREGIFRDVLIDSAGVAVGIFLINQLQRKFKLK</sequence>
<evidence type="ECO:0000256" key="1">
    <source>
        <dbReference type="SAM" id="Phobius"/>
    </source>
</evidence>
<organism evidence="3 4">
    <name type="scientific">Candidatus Roizmanbacteria bacterium RIFCSPHIGHO2_01_FULL_39_12b</name>
    <dbReference type="NCBI Taxonomy" id="1802030"/>
    <lineage>
        <taxon>Bacteria</taxon>
        <taxon>Candidatus Roizmaniibacteriota</taxon>
    </lineage>
</organism>
<evidence type="ECO:0000313" key="4">
    <source>
        <dbReference type="Proteomes" id="UP000178372"/>
    </source>
</evidence>
<keyword evidence="1" id="KW-0812">Transmembrane</keyword>
<keyword evidence="1" id="KW-0472">Membrane</keyword>
<dbReference type="EMBL" id="MFZF01000014">
    <property type="protein sequence ID" value="OGK16609.1"/>
    <property type="molecule type" value="Genomic_DNA"/>
</dbReference>
<feature type="transmembrane region" description="Helical" evidence="1">
    <location>
        <begin position="38"/>
        <end position="55"/>
    </location>
</feature>
<feature type="domain" description="VanZ-like" evidence="2">
    <location>
        <begin position="15"/>
        <end position="117"/>
    </location>
</feature>
<dbReference type="InterPro" id="IPR006976">
    <property type="entry name" value="VanZ-like"/>
</dbReference>
<keyword evidence="1" id="KW-1133">Transmembrane helix</keyword>
<gene>
    <name evidence="3" type="ORF">A2690_03265</name>
</gene>
<evidence type="ECO:0000259" key="2">
    <source>
        <dbReference type="Pfam" id="PF04892"/>
    </source>
</evidence>
<dbReference type="Proteomes" id="UP000178372">
    <property type="component" value="Unassembled WGS sequence"/>
</dbReference>